<gene>
    <name evidence="3" type="ORF">FrCorBMG51_17735</name>
</gene>
<evidence type="ECO:0000313" key="3">
    <source>
        <dbReference type="EMBL" id="KLL10520.1"/>
    </source>
</evidence>
<dbReference type="PANTHER" id="PTHR43364">
    <property type="entry name" value="NADH-SPECIFIC METHYLGLYOXAL REDUCTASE-RELATED"/>
    <property type="match status" value="1"/>
</dbReference>
<dbReference type="Pfam" id="PF00248">
    <property type="entry name" value="Aldo_ket_red"/>
    <property type="match status" value="1"/>
</dbReference>
<evidence type="ECO:0000256" key="1">
    <source>
        <dbReference type="SAM" id="MobiDB-lite"/>
    </source>
</evidence>
<dbReference type="InterPro" id="IPR036812">
    <property type="entry name" value="NAD(P)_OxRdtase_dom_sf"/>
</dbReference>
<accession>A0ABR5F1H7</accession>
<dbReference type="SUPFAM" id="SSF51430">
    <property type="entry name" value="NAD(P)-linked oxidoreductase"/>
    <property type="match status" value="1"/>
</dbReference>
<dbReference type="Proteomes" id="UP000035425">
    <property type="component" value="Unassembled WGS sequence"/>
</dbReference>
<feature type="region of interest" description="Disordered" evidence="1">
    <location>
        <begin position="100"/>
        <end position="122"/>
    </location>
</feature>
<organism evidence="3 4">
    <name type="scientific">Protofrankia coriariae</name>
    <dbReference type="NCBI Taxonomy" id="1562887"/>
    <lineage>
        <taxon>Bacteria</taxon>
        <taxon>Bacillati</taxon>
        <taxon>Actinomycetota</taxon>
        <taxon>Actinomycetes</taxon>
        <taxon>Frankiales</taxon>
        <taxon>Frankiaceae</taxon>
        <taxon>Protofrankia</taxon>
    </lineage>
</organism>
<evidence type="ECO:0000313" key="4">
    <source>
        <dbReference type="Proteomes" id="UP000035425"/>
    </source>
</evidence>
<dbReference type="Gene3D" id="3.20.20.100">
    <property type="entry name" value="NADP-dependent oxidoreductase domain"/>
    <property type="match status" value="1"/>
</dbReference>
<feature type="domain" description="NADP-dependent oxidoreductase" evidence="2">
    <location>
        <begin position="21"/>
        <end position="334"/>
    </location>
</feature>
<evidence type="ECO:0000259" key="2">
    <source>
        <dbReference type="Pfam" id="PF00248"/>
    </source>
</evidence>
<reference evidence="3 4" key="1">
    <citation type="submission" date="2014-12" db="EMBL/GenBank/DDBJ databases">
        <title>Frankia sp. BMG5.1 draft genome.</title>
        <authorList>
            <person name="Gtari M."/>
            <person name="Ghodhbane-Gtari F."/>
            <person name="Nouioui I."/>
            <person name="Ktari A."/>
            <person name="Hezbri K."/>
            <person name="Mimouni W."/>
            <person name="Sbissi I."/>
            <person name="Ayari A."/>
            <person name="Yamanaka T."/>
            <person name="Normand P."/>
            <person name="Tisa L.S."/>
            <person name="Boudabous A."/>
        </authorList>
    </citation>
    <scope>NUCLEOTIDE SEQUENCE [LARGE SCALE GENOMIC DNA]</scope>
    <source>
        <strain evidence="3 4">BMG5.1</strain>
    </source>
</reference>
<protein>
    <recommendedName>
        <fullName evidence="2">NADP-dependent oxidoreductase domain-containing protein</fullName>
    </recommendedName>
</protein>
<dbReference type="InterPro" id="IPR023210">
    <property type="entry name" value="NADP_OxRdtase_dom"/>
</dbReference>
<keyword evidence="4" id="KW-1185">Reference proteome</keyword>
<proteinExistence type="predicted"/>
<comment type="caution">
    <text evidence="3">The sequence shown here is derived from an EMBL/GenBank/DDBJ whole genome shotgun (WGS) entry which is preliminary data.</text>
</comment>
<dbReference type="PANTHER" id="PTHR43364:SF5">
    <property type="entry name" value="REDUCTASE"/>
    <property type="match status" value="1"/>
</dbReference>
<dbReference type="EMBL" id="JWIO01000031">
    <property type="protein sequence ID" value="KLL10520.1"/>
    <property type="molecule type" value="Genomic_DNA"/>
</dbReference>
<sequence length="345" mass="36998">MTGDCSVIHAHLGRTGVRVSRLCLGVMNVGPSVGTDLSGTVMDRALDAGITFFDTFLDTANAHGRPTRATGYTDAGAAEYAVGDWLSRSHGRRDQIVLATGLHGPASPGPGRPAGDGKLSGPEIRRRCEESLRRLRTDHIDLLQISSPARDTPWEEIWQATDMLAAQGKIVYVGSSGLAGWEIAAGNEAAMRRRSLGLVSNLCDYSVLERAAETEVLPVCQSYGVGVIGRSPLLDALLDGVSAYAPAGVPEQRQVELRQVERRLERHRPRFEAFVALCESFGERPASVALAWLLAQPELTAATIRPHGVDELTAALRALEIVLGERELDTLDRIAPGPAVAVADR</sequence>
<name>A0ABR5F1H7_9ACTN</name>
<dbReference type="InterPro" id="IPR050523">
    <property type="entry name" value="AKR_Detox_Biosynth"/>
</dbReference>